<dbReference type="AlphaFoldDB" id="A0A3S4WUQ7"/>
<dbReference type="EMBL" id="LR134441">
    <property type="protein sequence ID" value="VEI01551.1"/>
    <property type="molecule type" value="Genomic_DNA"/>
</dbReference>
<protein>
    <submittedName>
        <fullName evidence="1">Uncharacterized protein</fullName>
    </submittedName>
</protein>
<evidence type="ECO:0000313" key="1">
    <source>
        <dbReference type="EMBL" id="VEI01551.1"/>
    </source>
</evidence>
<gene>
    <name evidence="1" type="ORF">NCTC13489_02821</name>
</gene>
<organism evidence="1 2">
    <name type="scientific">Kaistella antarctica</name>
    <dbReference type="NCBI Taxonomy" id="266748"/>
    <lineage>
        <taxon>Bacteria</taxon>
        <taxon>Pseudomonadati</taxon>
        <taxon>Bacteroidota</taxon>
        <taxon>Flavobacteriia</taxon>
        <taxon>Flavobacteriales</taxon>
        <taxon>Weeksellaceae</taxon>
        <taxon>Chryseobacterium group</taxon>
        <taxon>Kaistella</taxon>
    </lineage>
</organism>
<proteinExistence type="predicted"/>
<dbReference type="Proteomes" id="UP000270036">
    <property type="component" value="Chromosome"/>
</dbReference>
<reference evidence="1 2" key="1">
    <citation type="submission" date="2018-12" db="EMBL/GenBank/DDBJ databases">
        <authorList>
            <consortium name="Pathogen Informatics"/>
        </authorList>
    </citation>
    <scope>NUCLEOTIDE SEQUENCE [LARGE SCALE GENOMIC DNA]</scope>
    <source>
        <strain evidence="1 2">NCTC13489</strain>
    </source>
</reference>
<accession>A0A3S4WUQ7</accession>
<dbReference type="KEGG" id="cant:NCTC13489_02821"/>
<name>A0A3S4WUQ7_9FLAO</name>
<dbReference type="RefSeq" id="WP_051803579.1">
    <property type="nucleotide sequence ID" value="NZ_FOIX01000002.1"/>
</dbReference>
<dbReference type="OrthoDB" id="2053364at2"/>
<evidence type="ECO:0000313" key="2">
    <source>
        <dbReference type="Proteomes" id="UP000270036"/>
    </source>
</evidence>
<sequence length="128" mass="15554">MRRKINTEYIRPILTPEEIERRKQLKKQLGLQKPTETEIQPKPLFIILQKQFFDEILAGTKKIEYREGSDFYYSRFMNKDATKFKRYETVIFQNGYNKNARRMTVAVRKIEMSFRFKIFLGEVLNKNF</sequence>